<feature type="signal peptide" evidence="1">
    <location>
        <begin position="1"/>
        <end position="18"/>
    </location>
</feature>
<keyword evidence="1" id="KW-0732">Signal</keyword>
<name>A0A239IHS9_9RHOB</name>
<sequence length="96" mass="10375">MKPNRFMISALLVGALLAGCTPTTPPDKNGGTEQLRSSMTRALRNADVPDACIAIMSRQTLVEVKAITDQSARSSIGILQQRQQIQTAARRDCGDF</sequence>
<dbReference type="Proteomes" id="UP000198426">
    <property type="component" value="Unassembled WGS sequence"/>
</dbReference>
<reference evidence="2 3" key="1">
    <citation type="submission" date="2017-06" db="EMBL/GenBank/DDBJ databases">
        <authorList>
            <person name="Kim H.J."/>
            <person name="Triplett B.A."/>
        </authorList>
    </citation>
    <scope>NUCLEOTIDE SEQUENCE [LARGE SCALE GENOMIC DNA]</scope>
    <source>
        <strain evidence="2 3">DSM 29339</strain>
    </source>
</reference>
<evidence type="ECO:0008006" key="4">
    <source>
        <dbReference type="Google" id="ProtNLM"/>
    </source>
</evidence>
<evidence type="ECO:0000313" key="3">
    <source>
        <dbReference type="Proteomes" id="UP000198426"/>
    </source>
</evidence>
<proteinExistence type="predicted"/>
<accession>A0A239IHS9</accession>
<gene>
    <name evidence="2" type="ORF">SAMN05421757_104394</name>
</gene>
<dbReference type="PROSITE" id="PS51257">
    <property type="entry name" value="PROKAR_LIPOPROTEIN"/>
    <property type="match status" value="1"/>
</dbReference>
<dbReference type="AlphaFoldDB" id="A0A239IHS9"/>
<organism evidence="2 3">
    <name type="scientific">Tropicimonas sediminicola</name>
    <dbReference type="NCBI Taxonomy" id="1031541"/>
    <lineage>
        <taxon>Bacteria</taxon>
        <taxon>Pseudomonadati</taxon>
        <taxon>Pseudomonadota</taxon>
        <taxon>Alphaproteobacteria</taxon>
        <taxon>Rhodobacterales</taxon>
        <taxon>Roseobacteraceae</taxon>
        <taxon>Tropicimonas</taxon>
    </lineage>
</organism>
<feature type="chain" id="PRO_5012986477" description="Lipoprotein" evidence="1">
    <location>
        <begin position="19"/>
        <end position="96"/>
    </location>
</feature>
<dbReference type="RefSeq" id="WP_141134892.1">
    <property type="nucleotide sequence ID" value="NZ_FZOY01000004.1"/>
</dbReference>
<dbReference type="OrthoDB" id="7869198at2"/>
<keyword evidence="3" id="KW-1185">Reference proteome</keyword>
<protein>
    <recommendedName>
        <fullName evidence="4">Lipoprotein</fullName>
    </recommendedName>
</protein>
<dbReference type="EMBL" id="FZOY01000004">
    <property type="protein sequence ID" value="SNS92972.1"/>
    <property type="molecule type" value="Genomic_DNA"/>
</dbReference>
<evidence type="ECO:0000256" key="1">
    <source>
        <dbReference type="SAM" id="SignalP"/>
    </source>
</evidence>
<evidence type="ECO:0000313" key="2">
    <source>
        <dbReference type="EMBL" id="SNS92972.1"/>
    </source>
</evidence>